<dbReference type="Gene3D" id="4.10.950.10">
    <property type="entry name" value="Ribosomal protein L2, domain 3"/>
    <property type="match status" value="1"/>
</dbReference>
<dbReference type="GO" id="GO:0003735">
    <property type="term" value="F:structural constituent of ribosome"/>
    <property type="evidence" value="ECO:0007669"/>
    <property type="project" value="InterPro"/>
</dbReference>
<evidence type="ECO:0000256" key="4">
    <source>
        <dbReference type="ARBA" id="ARBA00035242"/>
    </source>
</evidence>
<dbReference type="NCBIfam" id="TIGR01171">
    <property type="entry name" value="rplB_bact"/>
    <property type="match status" value="1"/>
</dbReference>
<dbReference type="Pfam" id="PF03947">
    <property type="entry name" value="Ribosomal_L2_C"/>
    <property type="match status" value="1"/>
</dbReference>
<evidence type="ECO:0000259" key="8">
    <source>
        <dbReference type="SMART" id="SM01383"/>
    </source>
</evidence>
<dbReference type="InterPro" id="IPR014726">
    <property type="entry name" value="Ribosomal_uL2_dom3"/>
</dbReference>
<evidence type="ECO:0000259" key="7">
    <source>
        <dbReference type="SMART" id="SM01382"/>
    </source>
</evidence>
<evidence type="ECO:0000256" key="1">
    <source>
        <dbReference type="ARBA" id="ARBA00005636"/>
    </source>
</evidence>
<dbReference type="InterPro" id="IPR008991">
    <property type="entry name" value="Translation_prot_SH3-like_sf"/>
</dbReference>
<reference evidence="9" key="1">
    <citation type="journal article" date="2020" name="mSystems">
        <title>Genome- and Community-Level Interaction Insights into Carbon Utilization and Element Cycling Functions of Hydrothermarchaeota in Hydrothermal Sediment.</title>
        <authorList>
            <person name="Zhou Z."/>
            <person name="Liu Y."/>
            <person name="Xu W."/>
            <person name="Pan J."/>
            <person name="Luo Z.H."/>
            <person name="Li M."/>
        </authorList>
    </citation>
    <scope>NUCLEOTIDE SEQUENCE [LARGE SCALE GENOMIC DNA]</scope>
    <source>
        <strain evidence="9">HyVt-577</strain>
    </source>
</reference>
<dbReference type="PANTHER" id="PTHR13691:SF5">
    <property type="entry name" value="LARGE RIBOSOMAL SUBUNIT PROTEIN UL2M"/>
    <property type="match status" value="1"/>
</dbReference>
<feature type="compositionally biased region" description="Gly residues" evidence="6">
    <location>
        <begin position="232"/>
        <end position="244"/>
    </location>
</feature>
<keyword evidence="5" id="KW-0699">rRNA-binding</keyword>
<keyword evidence="3 5" id="KW-0687">Ribonucleoprotein</keyword>
<accession>A0A7V4U3L1</accession>
<evidence type="ECO:0000256" key="6">
    <source>
        <dbReference type="SAM" id="MobiDB-lite"/>
    </source>
</evidence>
<dbReference type="GO" id="GO:0015934">
    <property type="term" value="C:large ribosomal subunit"/>
    <property type="evidence" value="ECO:0007669"/>
    <property type="project" value="InterPro"/>
</dbReference>
<dbReference type="SUPFAM" id="SSF50104">
    <property type="entry name" value="Translation proteins SH3-like domain"/>
    <property type="match status" value="1"/>
</dbReference>
<comment type="caution">
    <text evidence="9">The sequence shown here is derived from an EMBL/GenBank/DDBJ whole genome shotgun (WGS) entry which is preliminary data.</text>
</comment>
<gene>
    <name evidence="5" type="primary">rplB</name>
    <name evidence="9" type="ORF">ENK44_16875</name>
</gene>
<dbReference type="FunFam" id="2.30.30.30:FF:000001">
    <property type="entry name" value="50S ribosomal protein L2"/>
    <property type="match status" value="1"/>
</dbReference>
<dbReference type="GO" id="GO:0016740">
    <property type="term" value="F:transferase activity"/>
    <property type="evidence" value="ECO:0007669"/>
    <property type="project" value="InterPro"/>
</dbReference>
<dbReference type="Gene3D" id="2.30.30.30">
    <property type="match status" value="1"/>
</dbReference>
<feature type="compositionally biased region" description="Polar residues" evidence="6">
    <location>
        <begin position="41"/>
        <end position="53"/>
    </location>
</feature>
<feature type="region of interest" description="Disordered" evidence="6">
    <location>
        <begin position="27"/>
        <end position="55"/>
    </location>
</feature>
<dbReference type="FunFam" id="4.10.950.10:FF:000001">
    <property type="entry name" value="50S ribosomal protein L2"/>
    <property type="match status" value="1"/>
</dbReference>
<dbReference type="Pfam" id="PF00181">
    <property type="entry name" value="Ribosomal_L2_N"/>
    <property type="match status" value="1"/>
</dbReference>
<dbReference type="SMART" id="SM01382">
    <property type="entry name" value="Ribosomal_L2_C"/>
    <property type="match status" value="1"/>
</dbReference>
<dbReference type="InterPro" id="IPR014722">
    <property type="entry name" value="Rib_uL2_dom2"/>
</dbReference>
<feature type="domain" description="Large ribosomal subunit protein uL2 RNA-binding" evidence="8">
    <location>
        <begin position="42"/>
        <end position="118"/>
    </location>
</feature>
<comment type="similarity">
    <text evidence="1 5">Belongs to the universal ribosomal protein uL2 family.</text>
</comment>
<dbReference type="AlphaFoldDB" id="A0A7V4U3L1"/>
<dbReference type="InterPro" id="IPR022671">
    <property type="entry name" value="Ribosomal_uL2_CS"/>
</dbReference>
<evidence type="ECO:0000256" key="5">
    <source>
        <dbReference type="HAMAP-Rule" id="MF_01320"/>
    </source>
</evidence>
<dbReference type="PROSITE" id="PS00467">
    <property type="entry name" value="RIBOSOMAL_L2"/>
    <property type="match status" value="1"/>
</dbReference>
<evidence type="ECO:0000256" key="2">
    <source>
        <dbReference type="ARBA" id="ARBA00022980"/>
    </source>
</evidence>
<dbReference type="InterPro" id="IPR012340">
    <property type="entry name" value="NA-bd_OB-fold"/>
</dbReference>
<name>A0A7V4U3L1_CALAY</name>
<dbReference type="PIRSF" id="PIRSF002158">
    <property type="entry name" value="Ribosomal_L2"/>
    <property type="match status" value="1"/>
</dbReference>
<dbReference type="HAMAP" id="MF_01320_B">
    <property type="entry name" value="Ribosomal_uL2_B"/>
    <property type="match status" value="1"/>
</dbReference>
<organism evidence="9">
    <name type="scientific">Caldithrix abyssi</name>
    <dbReference type="NCBI Taxonomy" id="187145"/>
    <lineage>
        <taxon>Bacteria</taxon>
        <taxon>Pseudomonadati</taxon>
        <taxon>Calditrichota</taxon>
        <taxon>Calditrichia</taxon>
        <taxon>Calditrichales</taxon>
        <taxon>Calditrichaceae</taxon>
        <taxon>Caldithrix</taxon>
    </lineage>
</organism>
<evidence type="ECO:0000256" key="3">
    <source>
        <dbReference type="ARBA" id="ARBA00023274"/>
    </source>
</evidence>
<protein>
    <recommendedName>
        <fullName evidence="4 5">Large ribosomal subunit protein uL2</fullName>
    </recommendedName>
</protein>
<dbReference type="EMBL" id="DRQG01000155">
    <property type="protein sequence ID" value="HGY57385.1"/>
    <property type="molecule type" value="Genomic_DNA"/>
</dbReference>
<dbReference type="InterPro" id="IPR002171">
    <property type="entry name" value="Ribosomal_uL2"/>
</dbReference>
<evidence type="ECO:0000313" key="9">
    <source>
        <dbReference type="EMBL" id="HGY57385.1"/>
    </source>
</evidence>
<keyword evidence="5" id="KW-0694">RNA-binding</keyword>
<dbReference type="SUPFAM" id="SSF50249">
    <property type="entry name" value="Nucleic acid-binding proteins"/>
    <property type="match status" value="1"/>
</dbReference>
<proteinExistence type="inferred from homology"/>
<dbReference type="InterPro" id="IPR005880">
    <property type="entry name" value="Ribosomal_uL2_bac/org-type"/>
</dbReference>
<dbReference type="FunFam" id="2.40.50.140:FF:000003">
    <property type="entry name" value="50S ribosomal protein L2"/>
    <property type="match status" value="1"/>
</dbReference>
<feature type="domain" description="Large ribosomal subunit protein uL2 C-terminal" evidence="7">
    <location>
        <begin position="124"/>
        <end position="252"/>
    </location>
</feature>
<keyword evidence="2 5" id="KW-0689">Ribosomal protein</keyword>
<sequence length="276" mass="30263">MGIKSYKPITPGQRFKTVSDFAEITRSEPEKSLLEPLSKSGGRNNTGRITSWQRGGGHKRRYRKIDFKRNKHDVPAKVFSIEYDPNRTARIALLHYADGEKRYILAPDGIKVGETLMAGESAEIKDGNALPLAKIPVGLMVHAVEMKPKKGAQLARSAGTYAQILAREGKYALLKMPSGEVRKIPSTCYATIGTVSNGDHMNISIGKAGRTRWLGKRPNVRGVAMNPVDHPMGGGEGRTSGGGHPRSPWGQLAKGLKTRKKSKQSNAMIVKRRNKK</sequence>
<dbReference type="InterPro" id="IPR022666">
    <property type="entry name" value="Ribosomal_uL2_RNA-bd_dom"/>
</dbReference>
<dbReference type="PANTHER" id="PTHR13691">
    <property type="entry name" value="RIBOSOMAL PROTEIN L2"/>
    <property type="match status" value="1"/>
</dbReference>
<comment type="function">
    <text evidence="5">One of the primary rRNA binding proteins. Required for association of the 30S and 50S subunits to form the 70S ribosome, for tRNA binding and peptide bond formation. It has been suggested to have peptidyltransferase activity; this is somewhat controversial. Makes several contacts with the 16S rRNA in the 70S ribosome.</text>
</comment>
<dbReference type="Proteomes" id="UP000885779">
    <property type="component" value="Unassembled WGS sequence"/>
</dbReference>
<dbReference type="Gene3D" id="2.40.50.140">
    <property type="entry name" value="Nucleic acid-binding proteins"/>
    <property type="match status" value="1"/>
</dbReference>
<feature type="region of interest" description="Disordered" evidence="6">
    <location>
        <begin position="224"/>
        <end position="276"/>
    </location>
</feature>
<dbReference type="GO" id="GO:0002181">
    <property type="term" value="P:cytoplasmic translation"/>
    <property type="evidence" value="ECO:0007669"/>
    <property type="project" value="TreeGrafter"/>
</dbReference>
<comment type="subunit">
    <text evidence="5">Part of the 50S ribosomal subunit. Forms a bridge to the 30S subunit in the 70S ribosome.</text>
</comment>
<dbReference type="GO" id="GO:0019843">
    <property type="term" value="F:rRNA binding"/>
    <property type="evidence" value="ECO:0007669"/>
    <property type="project" value="UniProtKB-UniRule"/>
</dbReference>
<dbReference type="SMART" id="SM01383">
    <property type="entry name" value="Ribosomal_L2"/>
    <property type="match status" value="1"/>
</dbReference>
<dbReference type="InterPro" id="IPR022669">
    <property type="entry name" value="Ribosomal_uL2_C"/>
</dbReference>